<dbReference type="InterPro" id="IPR012340">
    <property type="entry name" value="NA-bd_OB-fold"/>
</dbReference>
<reference evidence="4 5" key="1">
    <citation type="journal article" date="2016" name="Environ. Microbiol.">
        <title>Genomic resolution of a cold subsurface aquifer community provides metabolic insights for novel microbes adapted to high CO concentrations.</title>
        <authorList>
            <person name="Probst A.J."/>
            <person name="Castelle C.J."/>
            <person name="Singh A."/>
            <person name="Brown C.T."/>
            <person name="Anantharaman K."/>
            <person name="Sharon I."/>
            <person name="Hug L.A."/>
            <person name="Burstein D."/>
            <person name="Emerson J.B."/>
            <person name="Thomas B.C."/>
            <person name="Banfield J.F."/>
        </authorList>
    </citation>
    <scope>NUCLEOTIDE SEQUENCE [LARGE SCALE GENOMIC DNA]</scope>
    <source>
        <strain evidence="4">CG1_02_38_46</strain>
    </source>
</reference>
<accession>A0A1J4SGE1</accession>
<dbReference type="PANTHER" id="PTHR10302:SF27">
    <property type="entry name" value="SINGLE-STRANDED DNA-BINDING PROTEIN"/>
    <property type="match status" value="1"/>
</dbReference>
<dbReference type="PANTHER" id="PTHR10302">
    <property type="entry name" value="SINGLE-STRANDED DNA-BINDING PROTEIN"/>
    <property type="match status" value="1"/>
</dbReference>
<dbReference type="GO" id="GO:0006260">
    <property type="term" value="P:DNA replication"/>
    <property type="evidence" value="ECO:0007669"/>
    <property type="project" value="InterPro"/>
</dbReference>
<proteinExistence type="predicted"/>
<comment type="caution">
    <text evidence="4">The sequence shown here is derived from an EMBL/GenBank/DDBJ whole genome shotgun (WGS) entry which is preliminary data.</text>
</comment>
<dbReference type="NCBIfam" id="TIGR00621">
    <property type="entry name" value="ssb"/>
    <property type="match status" value="1"/>
</dbReference>
<evidence type="ECO:0000256" key="2">
    <source>
        <dbReference type="PROSITE-ProRule" id="PRU00252"/>
    </source>
</evidence>
<protein>
    <recommendedName>
        <fullName evidence="3">Single-stranded DNA-binding protein</fullName>
    </recommendedName>
</protein>
<evidence type="ECO:0000313" key="4">
    <source>
        <dbReference type="EMBL" id="OIN98505.1"/>
    </source>
</evidence>
<dbReference type="SUPFAM" id="SSF50249">
    <property type="entry name" value="Nucleic acid-binding proteins"/>
    <property type="match status" value="1"/>
</dbReference>
<dbReference type="EMBL" id="MNUO01000012">
    <property type="protein sequence ID" value="OIN98505.1"/>
    <property type="molecule type" value="Genomic_DNA"/>
</dbReference>
<dbReference type="Pfam" id="PF00436">
    <property type="entry name" value="SSB"/>
    <property type="match status" value="1"/>
</dbReference>
<dbReference type="InterPro" id="IPR000424">
    <property type="entry name" value="Primosome_PriB/ssb"/>
</dbReference>
<gene>
    <name evidence="4" type="ORF">AUJ66_00955</name>
</gene>
<dbReference type="CDD" id="cd04496">
    <property type="entry name" value="SSB_OBF"/>
    <property type="match status" value="1"/>
</dbReference>
<dbReference type="Gene3D" id="2.40.50.140">
    <property type="entry name" value="Nucleic acid-binding proteins"/>
    <property type="match status" value="1"/>
</dbReference>
<dbReference type="Proteomes" id="UP000182278">
    <property type="component" value="Unassembled WGS sequence"/>
</dbReference>
<dbReference type="GO" id="GO:0009295">
    <property type="term" value="C:nucleoid"/>
    <property type="evidence" value="ECO:0007669"/>
    <property type="project" value="TreeGrafter"/>
</dbReference>
<evidence type="ECO:0000256" key="3">
    <source>
        <dbReference type="RuleBase" id="RU000524"/>
    </source>
</evidence>
<keyword evidence="1 2" id="KW-0238">DNA-binding</keyword>
<organism evidence="4 5">
    <name type="scientific">Candidatus Desantisbacteria bacterium CG1_02_38_46</name>
    <dbReference type="NCBI Taxonomy" id="1817893"/>
    <lineage>
        <taxon>Bacteria</taxon>
        <taxon>Candidatus Desantisiibacteriota</taxon>
    </lineage>
</organism>
<sequence>MNSVKISGTLLNDVQLYYTPAGQAVVNFNLQTLSCGGHGQTAIWRNFIPVIALGKIAEECSQHLKKGNKIFVEGKLHSRNYNTLDGERKIVLEVLAEKIEPA</sequence>
<evidence type="ECO:0000313" key="5">
    <source>
        <dbReference type="Proteomes" id="UP000182278"/>
    </source>
</evidence>
<dbReference type="PROSITE" id="PS50935">
    <property type="entry name" value="SSB"/>
    <property type="match status" value="1"/>
</dbReference>
<dbReference type="STRING" id="1817893.AUJ66_00955"/>
<dbReference type="InterPro" id="IPR011344">
    <property type="entry name" value="ssDNA-bd"/>
</dbReference>
<evidence type="ECO:0000256" key="1">
    <source>
        <dbReference type="ARBA" id="ARBA00023125"/>
    </source>
</evidence>
<dbReference type="AlphaFoldDB" id="A0A1J4SGE1"/>
<dbReference type="GO" id="GO:0003697">
    <property type="term" value="F:single-stranded DNA binding"/>
    <property type="evidence" value="ECO:0007669"/>
    <property type="project" value="InterPro"/>
</dbReference>
<dbReference type="PIRSF" id="PIRSF002070">
    <property type="entry name" value="SSB"/>
    <property type="match status" value="1"/>
</dbReference>
<name>A0A1J4SGE1_9BACT</name>